<keyword evidence="3" id="KW-0813">Transport</keyword>
<evidence type="ECO:0000256" key="3">
    <source>
        <dbReference type="ARBA" id="ARBA00022448"/>
    </source>
</evidence>
<keyword evidence="10" id="KW-0066">ATP synthesis</keyword>
<organism evidence="12 13">
    <name type="scientific">Mycoplasmopsis glycophila</name>
    <dbReference type="NCBI Taxonomy" id="171285"/>
    <lineage>
        <taxon>Bacteria</taxon>
        <taxon>Bacillati</taxon>
        <taxon>Mycoplasmatota</taxon>
        <taxon>Mycoplasmoidales</taxon>
        <taxon>Metamycoplasmataceae</taxon>
        <taxon>Mycoplasmopsis</taxon>
    </lineage>
</organism>
<accession>A0A449AUX6</accession>
<keyword evidence="4" id="KW-0138">CF(0)</keyword>
<dbReference type="InterPro" id="IPR000568">
    <property type="entry name" value="ATP_synth_F0_asu"/>
</dbReference>
<evidence type="ECO:0000256" key="4">
    <source>
        <dbReference type="ARBA" id="ARBA00022547"/>
    </source>
</evidence>
<evidence type="ECO:0000256" key="5">
    <source>
        <dbReference type="ARBA" id="ARBA00022692"/>
    </source>
</evidence>
<keyword evidence="9 11" id="KW-0472">Membrane</keyword>
<dbReference type="AlphaFoldDB" id="A0A449AUX6"/>
<dbReference type="KEGG" id="mgly:NCTC10194_00316"/>
<dbReference type="GO" id="GO:0005886">
    <property type="term" value="C:plasma membrane"/>
    <property type="evidence" value="ECO:0007669"/>
    <property type="project" value="TreeGrafter"/>
</dbReference>
<evidence type="ECO:0000256" key="6">
    <source>
        <dbReference type="ARBA" id="ARBA00022781"/>
    </source>
</evidence>
<dbReference type="PANTHER" id="PTHR42823">
    <property type="entry name" value="ATP SYNTHASE SUBUNIT A, CHLOROPLASTIC"/>
    <property type="match status" value="1"/>
</dbReference>
<keyword evidence="7 11" id="KW-1133">Transmembrane helix</keyword>
<dbReference type="NCBIfam" id="NF004487">
    <property type="entry name" value="PRK05815.3-5"/>
    <property type="match status" value="1"/>
</dbReference>
<dbReference type="EMBL" id="LR215024">
    <property type="protein sequence ID" value="VEU70311.1"/>
    <property type="molecule type" value="Genomic_DNA"/>
</dbReference>
<keyword evidence="6" id="KW-0375">Hydrogen ion transport</keyword>
<evidence type="ECO:0000256" key="2">
    <source>
        <dbReference type="ARBA" id="ARBA00006810"/>
    </source>
</evidence>
<comment type="subcellular location">
    <subcellularLocation>
        <location evidence="1">Membrane</location>
        <topology evidence="1">Multi-pass membrane protein</topology>
    </subcellularLocation>
</comment>
<keyword evidence="5 11" id="KW-0812">Transmembrane</keyword>
<evidence type="ECO:0000256" key="7">
    <source>
        <dbReference type="ARBA" id="ARBA00022989"/>
    </source>
</evidence>
<comment type="similarity">
    <text evidence="2">Belongs to the ATPase A chain family.</text>
</comment>
<evidence type="ECO:0000256" key="10">
    <source>
        <dbReference type="ARBA" id="ARBA00023310"/>
    </source>
</evidence>
<feature type="transmembrane region" description="Helical" evidence="11">
    <location>
        <begin position="12"/>
        <end position="32"/>
    </location>
</feature>
<protein>
    <submittedName>
        <fullName evidence="12">F-ATPase subunit 6</fullName>
    </submittedName>
</protein>
<feature type="transmembrane region" description="Helical" evidence="11">
    <location>
        <begin position="152"/>
        <end position="170"/>
    </location>
</feature>
<reference evidence="12 13" key="1">
    <citation type="submission" date="2019-01" db="EMBL/GenBank/DDBJ databases">
        <authorList>
            <consortium name="Pathogen Informatics"/>
        </authorList>
    </citation>
    <scope>NUCLEOTIDE SEQUENCE [LARGE SCALE GENOMIC DNA]</scope>
    <source>
        <strain evidence="12 13">NCTC10194</strain>
    </source>
</reference>
<evidence type="ECO:0000256" key="11">
    <source>
        <dbReference type="SAM" id="Phobius"/>
    </source>
</evidence>
<sequence>MLEKLKEWAQPQLLSLVVTVLVILILSFLIYFKVKKVKHNKAPTGIAFIAEAYVGVIDKQFHDVVGDKRLQKAKTYIFALATFLLVGNAVAFIGLEPIVTSYSVPFTLALASWLGILASGMIYRKWKYLKAFMLPTDVIGKISPLISLSFRIYGNIIGGSCILFLIYAIFGSIGNADAIAGKGFGPVTFIASPLTAAFHFYFDVFGSTLQAYIFTLLTSVYWLIESEQDEKPKAEKRRRILVFKKTFTKKQSATIY</sequence>
<evidence type="ECO:0000256" key="8">
    <source>
        <dbReference type="ARBA" id="ARBA00023065"/>
    </source>
</evidence>
<feature type="transmembrane region" description="Helical" evidence="11">
    <location>
        <begin position="76"/>
        <end position="95"/>
    </location>
</feature>
<dbReference type="GO" id="GO:0046933">
    <property type="term" value="F:proton-transporting ATP synthase activity, rotational mechanism"/>
    <property type="evidence" value="ECO:0007669"/>
    <property type="project" value="TreeGrafter"/>
</dbReference>
<dbReference type="InterPro" id="IPR035908">
    <property type="entry name" value="F0_ATP_A_sf"/>
</dbReference>
<evidence type="ECO:0000313" key="13">
    <source>
        <dbReference type="Proteomes" id="UP000290815"/>
    </source>
</evidence>
<keyword evidence="13" id="KW-1185">Reference proteome</keyword>
<feature type="transmembrane region" description="Helical" evidence="11">
    <location>
        <begin position="204"/>
        <end position="224"/>
    </location>
</feature>
<evidence type="ECO:0000313" key="12">
    <source>
        <dbReference type="EMBL" id="VEU70311.1"/>
    </source>
</evidence>
<dbReference type="RefSeq" id="WP_027333801.1">
    <property type="nucleotide sequence ID" value="NZ_LR215024.1"/>
</dbReference>
<proteinExistence type="inferred from homology"/>
<gene>
    <name evidence="12" type="primary">atpB</name>
    <name evidence="12" type="ORF">NCTC10194_00316</name>
</gene>
<feature type="transmembrane region" description="Helical" evidence="11">
    <location>
        <begin position="101"/>
        <end position="123"/>
    </location>
</feature>
<dbReference type="SUPFAM" id="SSF81336">
    <property type="entry name" value="F1F0 ATP synthase subunit A"/>
    <property type="match status" value="1"/>
</dbReference>
<dbReference type="CDD" id="cd00310">
    <property type="entry name" value="ATP-synt_Fo_a_6"/>
    <property type="match status" value="1"/>
</dbReference>
<dbReference type="PANTHER" id="PTHR42823:SF3">
    <property type="entry name" value="ATP SYNTHASE SUBUNIT A, CHLOROPLASTIC"/>
    <property type="match status" value="1"/>
</dbReference>
<dbReference type="Gene3D" id="1.20.120.220">
    <property type="entry name" value="ATP synthase, F0 complex, subunit A"/>
    <property type="match status" value="1"/>
</dbReference>
<dbReference type="InterPro" id="IPR045082">
    <property type="entry name" value="ATP_syn_F0_a_bact/chloroplast"/>
</dbReference>
<name>A0A449AUX6_9BACT</name>
<dbReference type="Proteomes" id="UP000290815">
    <property type="component" value="Chromosome"/>
</dbReference>
<keyword evidence="8" id="KW-0406">Ion transport</keyword>
<dbReference type="GO" id="GO:0042777">
    <property type="term" value="P:proton motive force-driven plasma membrane ATP synthesis"/>
    <property type="evidence" value="ECO:0007669"/>
    <property type="project" value="TreeGrafter"/>
</dbReference>
<evidence type="ECO:0000256" key="1">
    <source>
        <dbReference type="ARBA" id="ARBA00004141"/>
    </source>
</evidence>
<dbReference type="GO" id="GO:0045259">
    <property type="term" value="C:proton-transporting ATP synthase complex"/>
    <property type="evidence" value="ECO:0007669"/>
    <property type="project" value="UniProtKB-KW"/>
</dbReference>
<evidence type="ECO:0000256" key="9">
    <source>
        <dbReference type="ARBA" id="ARBA00023136"/>
    </source>
</evidence>
<dbReference type="Pfam" id="PF00119">
    <property type="entry name" value="ATP-synt_A"/>
    <property type="match status" value="1"/>
</dbReference>